<dbReference type="GO" id="GO:0003677">
    <property type="term" value="F:DNA binding"/>
    <property type="evidence" value="ECO:0007669"/>
    <property type="project" value="UniProtKB-KW"/>
</dbReference>
<keyword evidence="4" id="KW-0804">Transcription</keyword>
<dbReference type="InterPro" id="IPR036390">
    <property type="entry name" value="WH_DNA-bd_sf"/>
</dbReference>
<sequence length="290" mass="32092">MRYNLDIDVVRSFCAVVDFGSFSVAAEYIGRTQSALSMQIQKLEKITGCSLLIRNGRGVMPTAKGQRFMVYARNLLQLHDRALLDVTDQDITGEVSFGCPDDFGLSILPNVLRLYAQTHPTVRLNITCAPSPRLLELYKNNQLDIILCSYYYESHMACLKKEKLVWVAAPDFQVSLDRPIPLAISESTAREHEAAIRVLSQQNISYHIQYMTENTCALMGILRSGLAMAAMISSAVPDDLQIISLRTGLPSLPKLAMACHHASHKTGILTDALYACIAQTLQTADVPINT</sequence>
<keyword evidence="3" id="KW-0238">DNA-binding</keyword>
<dbReference type="InterPro" id="IPR050176">
    <property type="entry name" value="LTTR"/>
</dbReference>
<dbReference type="STRING" id="1231343.Absy_022_077"/>
<evidence type="ECO:0000256" key="2">
    <source>
        <dbReference type="ARBA" id="ARBA00023015"/>
    </source>
</evidence>
<evidence type="ECO:0000259" key="5">
    <source>
        <dbReference type="PROSITE" id="PS50931"/>
    </source>
</evidence>
<protein>
    <recommendedName>
        <fullName evidence="5">HTH lysR-type domain-containing protein</fullName>
    </recommendedName>
</protein>
<gene>
    <name evidence="6" type="ORF">B9K05_10495</name>
</gene>
<name>A0A270BFT3_9PROT</name>
<dbReference type="InterPro" id="IPR036388">
    <property type="entry name" value="WH-like_DNA-bd_sf"/>
</dbReference>
<dbReference type="OrthoDB" id="9806538at2"/>
<keyword evidence="2" id="KW-0805">Transcription regulation</keyword>
<evidence type="ECO:0000313" key="7">
    <source>
        <dbReference type="Proteomes" id="UP000216033"/>
    </source>
</evidence>
<dbReference type="GO" id="GO:0003700">
    <property type="term" value="F:DNA-binding transcription factor activity"/>
    <property type="evidence" value="ECO:0007669"/>
    <property type="project" value="InterPro"/>
</dbReference>
<dbReference type="EMBL" id="NDFP01000011">
    <property type="protein sequence ID" value="PAL23481.1"/>
    <property type="molecule type" value="Genomic_DNA"/>
</dbReference>
<dbReference type="Pfam" id="PF00126">
    <property type="entry name" value="HTH_1"/>
    <property type="match status" value="1"/>
</dbReference>
<dbReference type="PANTHER" id="PTHR30579">
    <property type="entry name" value="TRANSCRIPTIONAL REGULATOR"/>
    <property type="match status" value="1"/>
</dbReference>
<evidence type="ECO:0000313" key="6">
    <source>
        <dbReference type="EMBL" id="PAL23481.1"/>
    </source>
</evidence>
<dbReference type="Gene3D" id="1.10.10.10">
    <property type="entry name" value="Winged helix-like DNA-binding domain superfamily/Winged helix DNA-binding domain"/>
    <property type="match status" value="1"/>
</dbReference>
<dbReference type="PANTHER" id="PTHR30579:SF7">
    <property type="entry name" value="HTH-TYPE TRANSCRIPTIONAL REGULATOR LRHA-RELATED"/>
    <property type="match status" value="1"/>
</dbReference>
<dbReference type="GeneID" id="98303064"/>
<dbReference type="InterPro" id="IPR000847">
    <property type="entry name" value="LysR_HTH_N"/>
</dbReference>
<dbReference type="Pfam" id="PF03466">
    <property type="entry name" value="LysR_substrate"/>
    <property type="match status" value="1"/>
</dbReference>
<evidence type="ECO:0000256" key="4">
    <source>
        <dbReference type="ARBA" id="ARBA00023163"/>
    </source>
</evidence>
<accession>A0A270BFT3</accession>
<dbReference type="Gene3D" id="3.40.190.10">
    <property type="entry name" value="Periplasmic binding protein-like II"/>
    <property type="match status" value="2"/>
</dbReference>
<dbReference type="Proteomes" id="UP000216033">
    <property type="component" value="Unassembled WGS sequence"/>
</dbReference>
<dbReference type="PROSITE" id="PS50931">
    <property type="entry name" value="HTH_LYSR"/>
    <property type="match status" value="1"/>
</dbReference>
<keyword evidence="7" id="KW-1185">Reference proteome</keyword>
<reference evidence="6 7" key="1">
    <citation type="submission" date="2017-04" db="EMBL/GenBank/DDBJ databases">
        <title>Kefir bacterial isolates.</title>
        <authorList>
            <person name="Kim Y."/>
            <person name="Blasche S."/>
            <person name="Patil K.R."/>
        </authorList>
    </citation>
    <scope>NUCLEOTIDE SEQUENCE [LARGE SCALE GENOMIC DNA]</scope>
    <source>
        <strain evidence="6 7">KR-2</strain>
    </source>
</reference>
<feature type="domain" description="HTH lysR-type" evidence="5">
    <location>
        <begin position="5"/>
        <end position="62"/>
    </location>
</feature>
<evidence type="ECO:0000256" key="3">
    <source>
        <dbReference type="ARBA" id="ARBA00023125"/>
    </source>
</evidence>
<dbReference type="AlphaFoldDB" id="A0A270BFT3"/>
<organism evidence="6 7">
    <name type="scientific">Acetobacter syzygii</name>
    <dbReference type="NCBI Taxonomy" id="146476"/>
    <lineage>
        <taxon>Bacteria</taxon>
        <taxon>Pseudomonadati</taxon>
        <taxon>Pseudomonadota</taxon>
        <taxon>Alphaproteobacteria</taxon>
        <taxon>Acetobacterales</taxon>
        <taxon>Acetobacteraceae</taxon>
        <taxon>Acetobacter</taxon>
    </lineage>
</organism>
<comment type="similarity">
    <text evidence="1">Belongs to the LysR transcriptional regulatory family.</text>
</comment>
<proteinExistence type="inferred from homology"/>
<dbReference type="RefSeq" id="WP_048854425.1">
    <property type="nucleotide sequence ID" value="NZ_BAMZ01000022.1"/>
</dbReference>
<dbReference type="SUPFAM" id="SSF46785">
    <property type="entry name" value="Winged helix' DNA-binding domain"/>
    <property type="match status" value="1"/>
</dbReference>
<evidence type="ECO:0000256" key="1">
    <source>
        <dbReference type="ARBA" id="ARBA00009437"/>
    </source>
</evidence>
<comment type="caution">
    <text evidence="6">The sequence shown here is derived from an EMBL/GenBank/DDBJ whole genome shotgun (WGS) entry which is preliminary data.</text>
</comment>
<dbReference type="InterPro" id="IPR005119">
    <property type="entry name" value="LysR_subst-bd"/>
</dbReference>
<dbReference type="SUPFAM" id="SSF53850">
    <property type="entry name" value="Periplasmic binding protein-like II"/>
    <property type="match status" value="1"/>
</dbReference>